<feature type="signal peptide" evidence="1">
    <location>
        <begin position="1"/>
        <end position="20"/>
    </location>
</feature>
<accession>A0A514CFJ6</accession>
<proteinExistence type="predicted"/>
<gene>
    <name evidence="2" type="ORF">FKX85_05830</name>
</gene>
<dbReference type="EMBL" id="CP041253">
    <property type="protein sequence ID" value="QDH78576.1"/>
    <property type="molecule type" value="Genomic_DNA"/>
</dbReference>
<evidence type="ECO:0008006" key="4">
    <source>
        <dbReference type="Google" id="ProtNLM"/>
    </source>
</evidence>
<keyword evidence="1" id="KW-0732">Signal</keyword>
<evidence type="ECO:0000256" key="1">
    <source>
        <dbReference type="SAM" id="SignalP"/>
    </source>
</evidence>
<keyword evidence="3" id="KW-1185">Reference proteome</keyword>
<evidence type="ECO:0000313" key="3">
    <source>
        <dbReference type="Proteomes" id="UP000316614"/>
    </source>
</evidence>
<evidence type="ECO:0000313" key="2">
    <source>
        <dbReference type="EMBL" id="QDH78576.1"/>
    </source>
</evidence>
<dbReference type="RefSeq" id="WP_141613832.1">
    <property type="nucleotide sequence ID" value="NZ_CP041253.1"/>
</dbReference>
<dbReference type="AlphaFoldDB" id="A0A514CFJ6"/>
<protein>
    <recommendedName>
        <fullName evidence="4">Lipoprotein</fullName>
    </recommendedName>
</protein>
<feature type="chain" id="PRO_5021808555" description="Lipoprotein" evidence="1">
    <location>
        <begin position="21"/>
        <end position="160"/>
    </location>
</feature>
<organism evidence="2 3">
    <name type="scientific">Echinicola soli</name>
    <dbReference type="NCBI Taxonomy" id="2591634"/>
    <lineage>
        <taxon>Bacteria</taxon>
        <taxon>Pseudomonadati</taxon>
        <taxon>Bacteroidota</taxon>
        <taxon>Cytophagia</taxon>
        <taxon>Cytophagales</taxon>
        <taxon>Cyclobacteriaceae</taxon>
        <taxon>Echinicola</taxon>
    </lineage>
</organism>
<name>A0A514CFJ6_9BACT</name>
<dbReference type="PROSITE" id="PS51257">
    <property type="entry name" value="PROKAR_LIPOPROTEIN"/>
    <property type="match status" value="1"/>
</dbReference>
<dbReference type="Proteomes" id="UP000316614">
    <property type="component" value="Chromosome"/>
</dbReference>
<sequence>MKNLHLPFVALAFLVLSSCASVKQQVRQLKQEESDAAVKGGLKDFLSEREENLEKYNVTCEYTDRLGTILITEIDTLENQQIRVYYSFKPKTPSAIDKEYEMADRNRTLIIDGKYPTMEWCEANGIKERASFPGSRMELVKGYKTEYCEQVKYNIPTLGK</sequence>
<dbReference type="KEGG" id="echi:FKX85_05830"/>
<reference evidence="2 3" key="1">
    <citation type="submission" date="2019-06" db="EMBL/GenBank/DDBJ databases">
        <title>Echinicola alkalisoli sp. nov. isolated from saline soil.</title>
        <authorList>
            <person name="Sun J.-Q."/>
            <person name="Xu L."/>
        </authorList>
    </citation>
    <scope>NUCLEOTIDE SEQUENCE [LARGE SCALE GENOMIC DNA]</scope>
    <source>
        <strain evidence="2 3">LN3S3</strain>
    </source>
</reference>